<organism evidence="3 4">
    <name type="scientific">Streptomyces decoyicus</name>
    <dbReference type="NCBI Taxonomy" id="249567"/>
    <lineage>
        <taxon>Bacteria</taxon>
        <taxon>Bacillati</taxon>
        <taxon>Actinomycetota</taxon>
        <taxon>Actinomycetes</taxon>
        <taxon>Kitasatosporales</taxon>
        <taxon>Streptomycetaceae</taxon>
        <taxon>Streptomyces</taxon>
    </lineage>
</organism>
<evidence type="ECO:0000313" key="4">
    <source>
        <dbReference type="Proteomes" id="UP001344251"/>
    </source>
</evidence>
<dbReference type="InterPro" id="IPR012223">
    <property type="entry name" value="TEII"/>
</dbReference>
<protein>
    <submittedName>
        <fullName evidence="3">Thioesterase domain-containing protein</fullName>
    </submittedName>
</protein>
<dbReference type="Gene3D" id="3.40.50.1820">
    <property type="entry name" value="alpha/beta hydrolase"/>
    <property type="match status" value="1"/>
</dbReference>
<dbReference type="PANTHER" id="PTHR11487">
    <property type="entry name" value="THIOESTERASE"/>
    <property type="match status" value="1"/>
</dbReference>
<dbReference type="RefSeq" id="WP_326617956.1">
    <property type="nucleotide sequence ID" value="NZ_CP109106.1"/>
</dbReference>
<evidence type="ECO:0000256" key="1">
    <source>
        <dbReference type="ARBA" id="ARBA00007169"/>
    </source>
</evidence>
<reference evidence="3 4" key="1">
    <citation type="submission" date="2022-10" db="EMBL/GenBank/DDBJ databases">
        <title>The complete genomes of actinobacterial strains from the NBC collection.</title>
        <authorList>
            <person name="Joergensen T.S."/>
            <person name="Alvarez Arevalo M."/>
            <person name="Sterndorff E.B."/>
            <person name="Faurdal D."/>
            <person name="Vuksanovic O."/>
            <person name="Mourched A.-S."/>
            <person name="Charusanti P."/>
            <person name="Shaw S."/>
            <person name="Blin K."/>
            <person name="Weber T."/>
        </authorList>
    </citation>
    <scope>NUCLEOTIDE SEQUENCE [LARGE SCALE GENOMIC DNA]</scope>
    <source>
        <strain evidence="3 4">NBC 01774</strain>
    </source>
</reference>
<evidence type="ECO:0000313" key="3">
    <source>
        <dbReference type="EMBL" id="WSB68472.1"/>
    </source>
</evidence>
<name>A0ABZ1FDM7_9ACTN</name>
<dbReference type="Pfam" id="PF00975">
    <property type="entry name" value="Thioesterase"/>
    <property type="match status" value="1"/>
</dbReference>
<dbReference type="InterPro" id="IPR029058">
    <property type="entry name" value="AB_hydrolase_fold"/>
</dbReference>
<keyword evidence="4" id="KW-1185">Reference proteome</keyword>
<sequence length="257" mass="27515">MPHSSGSLPTRWLRTFQPVAAPRLRLVCFPHAGGSASFFRTWPQQLPADWEVSAVRYPGREERIAEPCLTSMAELAGGIADGLAPHMTPHTVFFGHSMGASVAHEVAALLAARGVAGPAALLVSGRAAPHRLRRLSTGDLTDEDLLATVTRLGGPGAEVLGDPELRDLVLPPIRADYGLLEAYVAGPKAPAVDLPVVAYFGTDDPGPTPDDVRAWSELTSVRCEARAFPGGHFYLVPHEAELIRDIRERLSVLASRV</sequence>
<accession>A0ABZ1FDM7</accession>
<evidence type="ECO:0000259" key="2">
    <source>
        <dbReference type="Pfam" id="PF00975"/>
    </source>
</evidence>
<gene>
    <name evidence="3" type="ORF">OG863_11175</name>
</gene>
<comment type="similarity">
    <text evidence="1">Belongs to the thioesterase family.</text>
</comment>
<dbReference type="Proteomes" id="UP001344251">
    <property type="component" value="Chromosome"/>
</dbReference>
<dbReference type="SUPFAM" id="SSF53474">
    <property type="entry name" value="alpha/beta-Hydrolases"/>
    <property type="match status" value="1"/>
</dbReference>
<dbReference type="EMBL" id="CP109106">
    <property type="protein sequence ID" value="WSB68472.1"/>
    <property type="molecule type" value="Genomic_DNA"/>
</dbReference>
<proteinExistence type="inferred from homology"/>
<dbReference type="InterPro" id="IPR001031">
    <property type="entry name" value="Thioesterase"/>
</dbReference>
<dbReference type="PANTHER" id="PTHR11487:SF0">
    <property type="entry name" value="S-ACYL FATTY ACID SYNTHASE THIOESTERASE, MEDIUM CHAIN"/>
    <property type="match status" value="1"/>
</dbReference>
<feature type="domain" description="Thioesterase" evidence="2">
    <location>
        <begin position="25"/>
        <end position="248"/>
    </location>
</feature>